<dbReference type="InterPro" id="IPR009001">
    <property type="entry name" value="Transl_elong_EF1A/Init_IF2_C"/>
</dbReference>
<keyword evidence="2" id="KW-0342">GTP-binding</keyword>
<protein>
    <submittedName>
        <fullName evidence="3">Uncharacterized protein</fullName>
    </submittedName>
</protein>
<dbReference type="EMBL" id="JAEACU010000005">
    <property type="protein sequence ID" value="KAH7528732.1"/>
    <property type="molecule type" value="Genomic_DNA"/>
</dbReference>
<dbReference type="SUPFAM" id="SSF50447">
    <property type="entry name" value="Translation proteins"/>
    <property type="match status" value="1"/>
</dbReference>
<proteinExistence type="predicted"/>
<dbReference type="Gene3D" id="2.40.30.10">
    <property type="entry name" value="Translation factors"/>
    <property type="match status" value="1"/>
</dbReference>
<reference evidence="3" key="1">
    <citation type="journal article" date="2021" name="Front. Plant Sci.">
        <title>Chromosome-Scale Genome Assembly for Chinese Sour Jujube and Insights Into Its Genome Evolution and Domestication Signature.</title>
        <authorList>
            <person name="Shen L.-Y."/>
            <person name="Luo H."/>
            <person name="Wang X.-L."/>
            <person name="Wang X.-M."/>
            <person name="Qiu X.-J."/>
            <person name="Liu H."/>
            <person name="Zhou S.-S."/>
            <person name="Jia K.-H."/>
            <person name="Nie S."/>
            <person name="Bao Y.-T."/>
            <person name="Zhang R.-G."/>
            <person name="Yun Q.-Z."/>
            <person name="Chai Y.-H."/>
            <person name="Lu J.-Y."/>
            <person name="Li Y."/>
            <person name="Zhao S.-W."/>
            <person name="Mao J.-F."/>
            <person name="Jia S.-G."/>
            <person name="Mao Y.-M."/>
        </authorList>
    </citation>
    <scope>NUCLEOTIDE SEQUENCE</scope>
    <source>
        <strain evidence="3">AT0</strain>
        <tissue evidence="3">Leaf</tissue>
    </source>
</reference>
<keyword evidence="1" id="KW-0547">Nucleotide-binding</keyword>
<dbReference type="GO" id="GO:0005525">
    <property type="term" value="F:GTP binding"/>
    <property type="evidence" value="ECO:0007669"/>
    <property type="project" value="UniProtKB-KW"/>
</dbReference>
<dbReference type="AlphaFoldDB" id="A0A978VEE3"/>
<dbReference type="Proteomes" id="UP000813462">
    <property type="component" value="Unassembled WGS sequence"/>
</dbReference>
<dbReference type="PANTHER" id="PTHR44830:SF1">
    <property type="entry name" value="TR-TYPE G DOMAIN-CONTAINING PROTEIN"/>
    <property type="match status" value="1"/>
</dbReference>
<dbReference type="PANTHER" id="PTHR44830">
    <property type="entry name" value="ELONGATION FACTOR 1 ALPHA"/>
    <property type="match status" value="1"/>
</dbReference>
<accession>A0A978VEE3</accession>
<gene>
    <name evidence="3" type="ORF">FEM48_Zijuj05G0103400</name>
</gene>
<sequence>MARFAELSLLMPTLALDEIREPKRHSNKPFWLSLKDHDEIGRNGTITIGRIETGILKPSMKITIAPTGLTAKVKFVGMNRCLIPNGYIAMLHCHTFHGSVRFEEIMSKSNLMSGTDDQDDQELKHIA</sequence>
<dbReference type="InterPro" id="IPR009000">
    <property type="entry name" value="Transl_B-barrel_sf"/>
</dbReference>
<evidence type="ECO:0000256" key="1">
    <source>
        <dbReference type="ARBA" id="ARBA00022741"/>
    </source>
</evidence>
<name>A0A978VEE3_ZIZJJ</name>
<organism evidence="3 4">
    <name type="scientific">Ziziphus jujuba var. spinosa</name>
    <dbReference type="NCBI Taxonomy" id="714518"/>
    <lineage>
        <taxon>Eukaryota</taxon>
        <taxon>Viridiplantae</taxon>
        <taxon>Streptophyta</taxon>
        <taxon>Embryophyta</taxon>
        <taxon>Tracheophyta</taxon>
        <taxon>Spermatophyta</taxon>
        <taxon>Magnoliopsida</taxon>
        <taxon>eudicotyledons</taxon>
        <taxon>Gunneridae</taxon>
        <taxon>Pentapetalae</taxon>
        <taxon>rosids</taxon>
        <taxon>fabids</taxon>
        <taxon>Rosales</taxon>
        <taxon>Rhamnaceae</taxon>
        <taxon>Paliureae</taxon>
        <taxon>Ziziphus</taxon>
    </lineage>
</organism>
<evidence type="ECO:0000313" key="4">
    <source>
        <dbReference type="Proteomes" id="UP000813462"/>
    </source>
</evidence>
<dbReference type="SUPFAM" id="SSF50465">
    <property type="entry name" value="EF-Tu/eEF-1alpha/eIF2-gamma C-terminal domain"/>
    <property type="match status" value="1"/>
</dbReference>
<evidence type="ECO:0000313" key="3">
    <source>
        <dbReference type="EMBL" id="KAH7528732.1"/>
    </source>
</evidence>
<evidence type="ECO:0000256" key="2">
    <source>
        <dbReference type="ARBA" id="ARBA00023134"/>
    </source>
</evidence>
<comment type="caution">
    <text evidence="3">The sequence shown here is derived from an EMBL/GenBank/DDBJ whole genome shotgun (WGS) entry which is preliminary data.</text>
</comment>